<proteinExistence type="predicted"/>
<dbReference type="RefSeq" id="WP_146810177.1">
    <property type="nucleotide sequence ID" value="NZ_BJXX01000103.1"/>
</dbReference>
<gene>
    <name evidence="1" type="ORF">ADA01nite_23840</name>
</gene>
<dbReference type="Proteomes" id="UP000321157">
    <property type="component" value="Unassembled WGS sequence"/>
</dbReference>
<reference evidence="1 2" key="1">
    <citation type="submission" date="2019-07" db="EMBL/GenBank/DDBJ databases">
        <title>Whole genome shotgun sequence of Aneurinibacillus danicus NBRC 102444.</title>
        <authorList>
            <person name="Hosoyama A."/>
            <person name="Uohara A."/>
            <person name="Ohji S."/>
            <person name="Ichikawa N."/>
        </authorList>
    </citation>
    <scope>NUCLEOTIDE SEQUENCE [LARGE SCALE GENOMIC DNA]</scope>
    <source>
        <strain evidence="1 2">NBRC 102444</strain>
    </source>
</reference>
<dbReference type="EMBL" id="BJXX01000103">
    <property type="protein sequence ID" value="GEN34924.1"/>
    <property type="molecule type" value="Genomic_DNA"/>
</dbReference>
<name>A0A511V7J3_9BACL</name>
<protein>
    <submittedName>
        <fullName evidence="1">Uncharacterized protein</fullName>
    </submittedName>
</protein>
<organism evidence="1 2">
    <name type="scientific">Aneurinibacillus danicus</name>
    <dbReference type="NCBI Taxonomy" id="267746"/>
    <lineage>
        <taxon>Bacteria</taxon>
        <taxon>Bacillati</taxon>
        <taxon>Bacillota</taxon>
        <taxon>Bacilli</taxon>
        <taxon>Bacillales</taxon>
        <taxon>Paenibacillaceae</taxon>
        <taxon>Aneurinibacillus group</taxon>
        <taxon>Aneurinibacillus</taxon>
    </lineage>
</organism>
<accession>A0A511V7J3</accession>
<keyword evidence="2" id="KW-1185">Reference proteome</keyword>
<comment type="caution">
    <text evidence="1">The sequence shown here is derived from an EMBL/GenBank/DDBJ whole genome shotgun (WGS) entry which is preliminary data.</text>
</comment>
<evidence type="ECO:0000313" key="1">
    <source>
        <dbReference type="EMBL" id="GEN34924.1"/>
    </source>
</evidence>
<sequence length="88" mass="10146">MHHIEGTIFSGEFDQDANEFVLTSVKNIPTQSVLKASQLRAIYNHLVKTKESHGSYTMTVNDQLPVRLNETEVEQLLRELHDINKRIQ</sequence>
<dbReference type="AlphaFoldDB" id="A0A511V7J3"/>
<dbReference type="OrthoDB" id="2680434at2"/>
<evidence type="ECO:0000313" key="2">
    <source>
        <dbReference type="Proteomes" id="UP000321157"/>
    </source>
</evidence>